<comment type="caution">
    <text evidence="1">The sequence shown here is derived from an EMBL/GenBank/DDBJ whole genome shotgun (WGS) entry which is preliminary data.</text>
</comment>
<dbReference type="RefSeq" id="WP_035937901.1">
    <property type="nucleotide sequence ID" value="NZ_CADFFX010000011.1"/>
</dbReference>
<evidence type="ECO:0000313" key="2">
    <source>
        <dbReference type="Proteomes" id="UP000027466"/>
    </source>
</evidence>
<gene>
    <name evidence="1" type="ORF">BG61_38575</name>
</gene>
<sequence length="84" mass="8942">MRDQAFSHVVHRYVIHPSSQAIPASVNPYSFNLLERALSALSPVLPHAAARPIAALSSHGGRVPGTPGCLNRHRPSRCAAAGRI</sequence>
<accession>A0A069PSP2</accession>
<name>A0A069PSP2_9BURK</name>
<dbReference type="AlphaFoldDB" id="A0A069PSP2"/>
<dbReference type="Proteomes" id="UP000027466">
    <property type="component" value="Unassembled WGS sequence"/>
</dbReference>
<dbReference type="EMBL" id="JFHC01000008">
    <property type="protein sequence ID" value="KDR43442.1"/>
    <property type="molecule type" value="Genomic_DNA"/>
</dbReference>
<proteinExistence type="predicted"/>
<organism evidence="1 2">
    <name type="scientific">Caballeronia glathei</name>
    <dbReference type="NCBI Taxonomy" id="60547"/>
    <lineage>
        <taxon>Bacteria</taxon>
        <taxon>Pseudomonadati</taxon>
        <taxon>Pseudomonadota</taxon>
        <taxon>Betaproteobacteria</taxon>
        <taxon>Burkholderiales</taxon>
        <taxon>Burkholderiaceae</taxon>
        <taxon>Caballeronia</taxon>
    </lineage>
</organism>
<keyword evidence="2" id="KW-1185">Reference proteome</keyword>
<dbReference type="STRING" id="60547.GCA_000751215_05518"/>
<protein>
    <submittedName>
        <fullName evidence="1">Uncharacterized protein</fullName>
    </submittedName>
</protein>
<reference evidence="1 2" key="1">
    <citation type="submission" date="2014-03" db="EMBL/GenBank/DDBJ databases">
        <title>Draft Genome Sequences of Four Burkholderia Strains.</title>
        <authorList>
            <person name="Liu X.Y."/>
            <person name="Li C.X."/>
            <person name="Xu J.H."/>
        </authorList>
    </citation>
    <scope>NUCLEOTIDE SEQUENCE [LARGE SCALE GENOMIC DNA]</scope>
    <source>
        <strain evidence="1 2">DSM 50014</strain>
    </source>
</reference>
<evidence type="ECO:0000313" key="1">
    <source>
        <dbReference type="EMBL" id="KDR43442.1"/>
    </source>
</evidence>